<dbReference type="Proteomes" id="UP000289738">
    <property type="component" value="Chromosome B08"/>
</dbReference>
<feature type="compositionally biased region" description="Basic residues" evidence="1">
    <location>
        <begin position="923"/>
        <end position="945"/>
    </location>
</feature>
<evidence type="ECO:0000256" key="1">
    <source>
        <dbReference type="SAM" id="MobiDB-lite"/>
    </source>
</evidence>
<name>A0A444XYJ7_ARAHY</name>
<evidence type="ECO:0000313" key="3">
    <source>
        <dbReference type="Proteomes" id="UP000289738"/>
    </source>
</evidence>
<feature type="region of interest" description="Disordered" evidence="1">
    <location>
        <begin position="882"/>
        <end position="963"/>
    </location>
</feature>
<evidence type="ECO:0000313" key="2">
    <source>
        <dbReference type="EMBL" id="RYQ94739.1"/>
    </source>
</evidence>
<feature type="region of interest" description="Disordered" evidence="1">
    <location>
        <begin position="344"/>
        <end position="391"/>
    </location>
</feature>
<dbReference type="EMBL" id="SDMP01000018">
    <property type="protein sequence ID" value="RYQ94739.1"/>
    <property type="molecule type" value="Genomic_DNA"/>
</dbReference>
<reference evidence="2 3" key="1">
    <citation type="submission" date="2019-01" db="EMBL/GenBank/DDBJ databases">
        <title>Sequencing of cultivated peanut Arachis hypogaea provides insights into genome evolution and oil improvement.</title>
        <authorList>
            <person name="Chen X."/>
        </authorList>
    </citation>
    <scope>NUCLEOTIDE SEQUENCE [LARGE SCALE GENOMIC DNA]</scope>
    <source>
        <strain evidence="3">cv. Fuhuasheng</strain>
        <tissue evidence="2">Leaves</tissue>
    </source>
</reference>
<evidence type="ECO:0008006" key="4">
    <source>
        <dbReference type="Google" id="ProtNLM"/>
    </source>
</evidence>
<sequence length="1240" mass="142432">MADSSTSSTFQSHSEKKQTFYFRASFDTKDIQLVAKIRKFHQHNIELSIKNLQRKQSYNIQGVTVLVVLVLLQTKDLKCATHLLSDKFRNMSEEKKTIVRDLGFGGLMHIPPQRVHHQVLRELANNFKLGENRLETGYGDALGINATGDLFPQKVNYKKLSEDDKEIFRRFQGKTLKGLTDEMMDIGVGNEEDHLTFKRIFILYIQMAFLLPTTINKISPVHLAPIFEMDTITERNWGGHVLSFIVKGITDYKEKKKKAIDDCLFAQMIIYFHLSKNKGKKRAERLPKPWIANWSKEQLDERMTTEREKNMVSEHNMLEWTPKKERRVKRILIQNLNQLMSNKRRIITGEEAKKKKKTQRTPKKTQSKKKKVVVEHSSPEEEQSYDSDRYEIGSEDLDELLRENNEKSAAEREKEADLRSTEGRYVSSETIPDVNLGSDDPSSQGHTEQSSVNRPAESMLSLVLESASEPADSNIMVVREETPSEGLAIVPIQVFVLVSQTTTVPEFEETPETDFERTLLLQIEGTIKTTPEPRPQQLEETTPTLPTAPSKIYPAAEDAAALMMMARTASYVPKTDLMPSFSLGLTDSSQEEAATQEGAVAKEESKSPQIQKETGGKSSGKFETPAGINQNTGNMKEKCYIWATRVKTYADGKTNEFDNVCTLIAQDKYILSRMHLASLEAGSYIEAEIVSAMCLILNQKNDKRFREQVYCLPPDIVVRDLFPQKVDYKKLSEDDKEIFRRFQGKTLKSLTDEMMDIGVGKKEDCLMFKRIFILYIQMAFLLPTTINKILPVHLAPIFEMDTITERNWGGHVLSFIVKGIIDYKEKKKKAIDGCLFALMIIYFHLSRIKGKKRAERPPKSWIANWSKEQLDERMTAEREKNMYVLNNDCLPSRMDSKKRKKSQEDSDSESESTDESEESSPVKKQKKKKKKTQRTQKKTQSKKKKVVVEHSSPEEDQSYDSDIYEIGSEDLDELLRENNEKSAAEGEKEADLRSTEGRYVSSETIPDVNLGSDDPSSQGHTEQNSSTSSTSQNHSEKKQTFHFRASFDTEDIQLIAKIRKFHQHNIELSIKNLQRKQSYNNQEKMAARNQARKNQTKDLKCATHLLSDKFKNMSEEKKTIVRDLGFGGLMRIPPLRVHHQVLRELANNFKLGENRLETRYGDLFPQKVDYKKLSEDDKEIFRRFQGKTLKSLTDEMMDIGVGNEEDRLMFKRIFILYIQMAFLFTNDNKQNLACAPGPNF</sequence>
<gene>
    <name evidence="2" type="ORF">Ahy_B08g089673</name>
</gene>
<feature type="compositionally biased region" description="Polar residues" evidence="1">
    <location>
        <begin position="440"/>
        <end position="453"/>
    </location>
</feature>
<feature type="compositionally biased region" description="Acidic residues" evidence="1">
    <location>
        <begin position="905"/>
        <end position="918"/>
    </location>
</feature>
<proteinExistence type="predicted"/>
<dbReference type="AlphaFoldDB" id="A0A444XYJ7"/>
<dbReference type="PANTHER" id="PTHR34835">
    <property type="entry name" value="OS07G0283600 PROTEIN-RELATED"/>
    <property type="match status" value="1"/>
</dbReference>
<feature type="region of interest" description="Disordered" evidence="1">
    <location>
        <begin position="587"/>
        <end position="629"/>
    </location>
</feature>
<feature type="compositionally biased region" description="Basic residues" evidence="1">
    <location>
        <begin position="354"/>
        <end position="371"/>
    </location>
</feature>
<feature type="compositionally biased region" description="Acidic residues" evidence="1">
    <location>
        <begin position="954"/>
        <end position="963"/>
    </location>
</feature>
<protein>
    <recommendedName>
        <fullName evidence="4">Aminotransferase-like plant mobile domain-containing protein</fullName>
    </recommendedName>
</protein>
<keyword evidence="3" id="KW-1185">Reference proteome</keyword>
<organism evidence="2 3">
    <name type="scientific">Arachis hypogaea</name>
    <name type="common">Peanut</name>
    <dbReference type="NCBI Taxonomy" id="3818"/>
    <lineage>
        <taxon>Eukaryota</taxon>
        <taxon>Viridiplantae</taxon>
        <taxon>Streptophyta</taxon>
        <taxon>Embryophyta</taxon>
        <taxon>Tracheophyta</taxon>
        <taxon>Spermatophyta</taxon>
        <taxon>Magnoliopsida</taxon>
        <taxon>eudicotyledons</taxon>
        <taxon>Gunneridae</taxon>
        <taxon>Pentapetalae</taxon>
        <taxon>rosids</taxon>
        <taxon>fabids</taxon>
        <taxon>Fabales</taxon>
        <taxon>Fabaceae</taxon>
        <taxon>Papilionoideae</taxon>
        <taxon>50 kb inversion clade</taxon>
        <taxon>dalbergioids sensu lato</taxon>
        <taxon>Dalbergieae</taxon>
        <taxon>Pterocarpus clade</taxon>
        <taxon>Arachis</taxon>
    </lineage>
</organism>
<accession>A0A444XYJ7</accession>
<feature type="region of interest" description="Disordered" evidence="1">
    <location>
        <begin position="530"/>
        <end position="550"/>
    </location>
</feature>
<feature type="compositionally biased region" description="Low complexity" evidence="1">
    <location>
        <begin position="535"/>
        <end position="550"/>
    </location>
</feature>
<feature type="compositionally biased region" description="Low complexity" evidence="1">
    <location>
        <begin position="1020"/>
        <end position="1033"/>
    </location>
</feature>
<feature type="region of interest" description="Disordered" evidence="1">
    <location>
        <begin position="406"/>
        <end position="456"/>
    </location>
</feature>
<feature type="compositionally biased region" description="Basic and acidic residues" evidence="1">
    <location>
        <begin position="980"/>
        <end position="996"/>
    </location>
</feature>
<feature type="compositionally biased region" description="Basic and acidic residues" evidence="1">
    <location>
        <begin position="406"/>
        <end position="422"/>
    </location>
</feature>
<feature type="region of interest" description="Disordered" evidence="1">
    <location>
        <begin position="980"/>
        <end position="1038"/>
    </location>
</feature>
<comment type="caution">
    <text evidence="2">The sequence shown here is derived from an EMBL/GenBank/DDBJ whole genome shotgun (WGS) entry which is preliminary data.</text>
</comment>